<protein>
    <recommendedName>
        <fullName evidence="10">Ig-like domain-containing protein</fullName>
    </recommendedName>
</protein>
<reference evidence="11 12" key="1">
    <citation type="submission" date="2020-04" db="EMBL/GenBank/DDBJ databases">
        <title>Chromosome-level genome assembly of a cyprinid fish Onychostoma macrolepis by integration of Nanopore Sequencing, Bionano and Hi-C technology.</title>
        <authorList>
            <person name="Wang D."/>
        </authorList>
    </citation>
    <scope>NUCLEOTIDE SEQUENCE [LARGE SCALE GENOMIC DNA]</scope>
    <source>
        <strain evidence="11">SWU-2019</strain>
        <tissue evidence="11">Muscle</tissue>
    </source>
</reference>
<keyword evidence="8" id="KW-1133">Transmembrane helix</keyword>
<evidence type="ECO:0000256" key="7">
    <source>
        <dbReference type="ARBA" id="ARBA00023180"/>
    </source>
</evidence>
<dbReference type="GO" id="GO:0005886">
    <property type="term" value="C:plasma membrane"/>
    <property type="evidence" value="ECO:0007669"/>
    <property type="project" value="UniProtKB-SubCell"/>
</dbReference>
<evidence type="ECO:0000256" key="5">
    <source>
        <dbReference type="ARBA" id="ARBA00023136"/>
    </source>
</evidence>
<dbReference type="SMART" id="SM00406">
    <property type="entry name" value="IGv"/>
    <property type="match status" value="2"/>
</dbReference>
<keyword evidence="5 8" id="KW-0472">Membrane</keyword>
<keyword evidence="12" id="KW-1185">Reference proteome</keyword>
<dbReference type="InterPro" id="IPR007110">
    <property type="entry name" value="Ig-like_dom"/>
</dbReference>
<evidence type="ECO:0000259" key="10">
    <source>
        <dbReference type="PROSITE" id="PS50835"/>
    </source>
</evidence>
<keyword evidence="8" id="KW-0812">Transmembrane</keyword>
<dbReference type="Proteomes" id="UP000579812">
    <property type="component" value="Unassembled WGS sequence"/>
</dbReference>
<proteinExistence type="predicted"/>
<sequence>MSAVLFLTFVCCIGAQNIRQPKRLQTSKLGDNITIECYLPKKDFNNIVWYKQEMGMNLHIISKSYIYLTKVDFTDGYNDGRFNVTISTGIYHLHISLTKKEDIATYFCGVITLGELDFGPGTFLMLNEEHTSTTVLQEPISDTVHTGDNITLACRVQTVDQKCKGHHAYWFREDAEESGPGIIYTDGDMKKHEESCKVDSTTQTCIYSLTKRNLSLSDAGTYYCAVLACGKILFGNGTSLEISSISENHVQNWPYHVVFVFNTLILLLSGIINILLCKRLRRLSELLAEVSDPSPTDIPEPDVSSSLNQDRLNLNYTTLQFLENNATRESSETEPRMTRKDTIYSSLKCQMSDITEEN</sequence>
<evidence type="ECO:0000256" key="2">
    <source>
        <dbReference type="ARBA" id="ARBA00022475"/>
    </source>
</evidence>
<dbReference type="InterPro" id="IPR003599">
    <property type="entry name" value="Ig_sub"/>
</dbReference>
<dbReference type="InterPro" id="IPR013106">
    <property type="entry name" value="Ig_V-set"/>
</dbReference>
<gene>
    <name evidence="11" type="ORF">G5714_008506</name>
</gene>
<evidence type="ECO:0000256" key="8">
    <source>
        <dbReference type="SAM" id="Phobius"/>
    </source>
</evidence>
<comment type="caution">
    <text evidence="11">The sequence shown here is derived from an EMBL/GenBank/DDBJ whole genome shotgun (WGS) entry which is preliminary data.</text>
</comment>
<evidence type="ECO:0000256" key="3">
    <source>
        <dbReference type="ARBA" id="ARBA00022729"/>
    </source>
</evidence>
<dbReference type="Pfam" id="PF07686">
    <property type="entry name" value="V-set"/>
    <property type="match status" value="2"/>
</dbReference>
<dbReference type="SUPFAM" id="SSF48726">
    <property type="entry name" value="Immunoglobulin"/>
    <property type="match status" value="2"/>
</dbReference>
<feature type="transmembrane region" description="Helical" evidence="8">
    <location>
        <begin position="253"/>
        <end position="276"/>
    </location>
</feature>
<dbReference type="SMART" id="SM00409">
    <property type="entry name" value="IG"/>
    <property type="match status" value="2"/>
</dbReference>
<dbReference type="InterPro" id="IPR036179">
    <property type="entry name" value="Ig-like_dom_sf"/>
</dbReference>
<dbReference type="PROSITE" id="PS50835">
    <property type="entry name" value="IG_LIKE"/>
    <property type="match status" value="1"/>
</dbReference>
<dbReference type="GO" id="GO:0009617">
    <property type="term" value="P:response to bacterium"/>
    <property type="evidence" value="ECO:0007669"/>
    <property type="project" value="TreeGrafter"/>
</dbReference>
<keyword evidence="4" id="KW-0391">Immunity</keyword>
<keyword evidence="3 9" id="KW-0732">Signal</keyword>
<evidence type="ECO:0000256" key="1">
    <source>
        <dbReference type="ARBA" id="ARBA00004236"/>
    </source>
</evidence>
<keyword evidence="6" id="KW-1015">Disulfide bond</keyword>
<feature type="chain" id="PRO_5029826725" description="Ig-like domain-containing protein" evidence="9">
    <location>
        <begin position="16"/>
        <end position="358"/>
    </location>
</feature>
<dbReference type="CDD" id="cd00099">
    <property type="entry name" value="IgV"/>
    <property type="match status" value="2"/>
</dbReference>
<dbReference type="PANTHER" id="PTHR19433:SF133">
    <property type="entry name" value="IMMUNE-TYPE RECEPTOR 5 PRECURSOR-RELATED"/>
    <property type="match status" value="1"/>
</dbReference>
<evidence type="ECO:0000313" key="12">
    <source>
        <dbReference type="Proteomes" id="UP000579812"/>
    </source>
</evidence>
<dbReference type="PANTHER" id="PTHR19433">
    <property type="entry name" value="T-CELL RECEPTOR ALPHA CHAIN V REGION-RELATED"/>
    <property type="match status" value="1"/>
</dbReference>
<dbReference type="EMBL" id="JAAMOB010000007">
    <property type="protein sequence ID" value="KAF4111475.1"/>
    <property type="molecule type" value="Genomic_DNA"/>
</dbReference>
<dbReference type="Gene3D" id="2.60.40.10">
    <property type="entry name" value="Immunoglobulins"/>
    <property type="match status" value="2"/>
</dbReference>
<evidence type="ECO:0000256" key="9">
    <source>
        <dbReference type="SAM" id="SignalP"/>
    </source>
</evidence>
<accession>A0A7J6CY18</accession>
<feature type="signal peptide" evidence="9">
    <location>
        <begin position="1"/>
        <end position="15"/>
    </location>
</feature>
<evidence type="ECO:0000313" key="11">
    <source>
        <dbReference type="EMBL" id="KAF4111475.1"/>
    </source>
</evidence>
<evidence type="ECO:0000256" key="6">
    <source>
        <dbReference type="ARBA" id="ARBA00023157"/>
    </source>
</evidence>
<dbReference type="InterPro" id="IPR052051">
    <property type="entry name" value="TCR_complex_component"/>
</dbReference>
<dbReference type="AlphaFoldDB" id="A0A7J6CY18"/>
<keyword evidence="2" id="KW-1003">Cell membrane</keyword>
<organism evidence="11 12">
    <name type="scientific">Onychostoma macrolepis</name>
    <dbReference type="NCBI Taxonomy" id="369639"/>
    <lineage>
        <taxon>Eukaryota</taxon>
        <taxon>Metazoa</taxon>
        <taxon>Chordata</taxon>
        <taxon>Craniata</taxon>
        <taxon>Vertebrata</taxon>
        <taxon>Euteleostomi</taxon>
        <taxon>Actinopterygii</taxon>
        <taxon>Neopterygii</taxon>
        <taxon>Teleostei</taxon>
        <taxon>Ostariophysi</taxon>
        <taxon>Cypriniformes</taxon>
        <taxon>Cyprinidae</taxon>
        <taxon>Acrossocheilinae</taxon>
        <taxon>Onychostoma</taxon>
    </lineage>
</organism>
<name>A0A7J6CY18_9TELE</name>
<feature type="domain" description="Ig-like" evidence="10">
    <location>
        <begin position="120"/>
        <end position="246"/>
    </location>
</feature>
<dbReference type="GO" id="GO:0002376">
    <property type="term" value="P:immune system process"/>
    <property type="evidence" value="ECO:0007669"/>
    <property type="project" value="UniProtKB-KW"/>
</dbReference>
<keyword evidence="7" id="KW-0325">Glycoprotein</keyword>
<evidence type="ECO:0000256" key="4">
    <source>
        <dbReference type="ARBA" id="ARBA00022859"/>
    </source>
</evidence>
<comment type="subcellular location">
    <subcellularLocation>
        <location evidence="1">Cell membrane</location>
    </subcellularLocation>
</comment>
<dbReference type="InterPro" id="IPR013783">
    <property type="entry name" value="Ig-like_fold"/>
</dbReference>